<dbReference type="GO" id="GO:0004519">
    <property type="term" value="F:endonuclease activity"/>
    <property type="evidence" value="ECO:0007669"/>
    <property type="project" value="UniProtKB-KW"/>
</dbReference>
<evidence type="ECO:0000256" key="4">
    <source>
        <dbReference type="ARBA" id="ARBA00040194"/>
    </source>
</evidence>
<keyword evidence="1" id="KW-0540">Nuclease</keyword>
<dbReference type="InterPro" id="IPR003615">
    <property type="entry name" value="HNH_nuc"/>
</dbReference>
<feature type="compositionally biased region" description="Basic and acidic residues" evidence="5">
    <location>
        <begin position="28"/>
        <end position="46"/>
    </location>
</feature>
<keyword evidence="8" id="KW-1185">Reference proteome</keyword>
<feature type="region of interest" description="Disordered" evidence="5">
    <location>
        <begin position="113"/>
        <end position="135"/>
    </location>
</feature>
<evidence type="ECO:0000313" key="8">
    <source>
        <dbReference type="Proteomes" id="UP000177445"/>
    </source>
</evidence>
<organism evidence="7 8">
    <name type="scientific">Marinobacter salinus</name>
    <dbReference type="NCBI Taxonomy" id="1874317"/>
    <lineage>
        <taxon>Bacteria</taxon>
        <taxon>Pseudomonadati</taxon>
        <taxon>Pseudomonadota</taxon>
        <taxon>Gammaproteobacteria</taxon>
        <taxon>Pseudomonadales</taxon>
        <taxon>Marinobacteraceae</taxon>
        <taxon>Marinobacter</taxon>
    </lineage>
</organism>
<dbReference type="GO" id="GO:0016787">
    <property type="term" value="F:hydrolase activity"/>
    <property type="evidence" value="ECO:0007669"/>
    <property type="project" value="UniProtKB-KW"/>
</dbReference>
<dbReference type="InterPro" id="IPR002711">
    <property type="entry name" value="HNH"/>
</dbReference>
<dbReference type="PANTHER" id="PTHR41286">
    <property type="entry name" value="HNH NUCLEASE YAJD-RELATED"/>
    <property type="match status" value="1"/>
</dbReference>
<protein>
    <recommendedName>
        <fullName evidence="4">Putative HNH nuclease YajD</fullName>
    </recommendedName>
</protein>
<feature type="region of interest" description="Disordered" evidence="5">
    <location>
        <begin position="28"/>
        <end position="49"/>
    </location>
</feature>
<dbReference type="SMART" id="SM00507">
    <property type="entry name" value="HNHc"/>
    <property type="match status" value="1"/>
</dbReference>
<dbReference type="STRING" id="1874317.BKP64_10920"/>
<keyword evidence="2" id="KW-0378">Hydrolase</keyword>
<feature type="domain" description="HNH nuclease" evidence="6">
    <location>
        <begin position="56"/>
        <end position="111"/>
    </location>
</feature>
<evidence type="ECO:0000256" key="1">
    <source>
        <dbReference type="ARBA" id="ARBA00022722"/>
    </source>
</evidence>
<sequence length="135" mass="15378">MPQRPSKPCSAPGCHALVRGQRYCEKHVGMADQHKRQHDRRRDSSAKRGYGYKWQKARERFLQSHPLCVKCHAKGVVKAATDVDHIVPHRGDRKLFWDESNWQALCHSHHSEKTASEDSGFGNGTRAYRGAGQSF</sequence>
<evidence type="ECO:0000256" key="3">
    <source>
        <dbReference type="ARBA" id="ARBA00038412"/>
    </source>
</evidence>
<dbReference type="OrthoDB" id="9784774at2"/>
<gene>
    <name evidence="7" type="ORF">BKP64_10920</name>
</gene>
<dbReference type="GO" id="GO:0008270">
    <property type="term" value="F:zinc ion binding"/>
    <property type="evidence" value="ECO:0007669"/>
    <property type="project" value="InterPro"/>
</dbReference>
<evidence type="ECO:0000259" key="6">
    <source>
        <dbReference type="SMART" id="SM00507"/>
    </source>
</evidence>
<dbReference type="CDD" id="cd00085">
    <property type="entry name" value="HNHc"/>
    <property type="match status" value="1"/>
</dbReference>
<dbReference type="GO" id="GO:0005829">
    <property type="term" value="C:cytosol"/>
    <property type="evidence" value="ECO:0007669"/>
    <property type="project" value="TreeGrafter"/>
</dbReference>
<dbReference type="EMBL" id="CP017715">
    <property type="protein sequence ID" value="AOY88640.1"/>
    <property type="molecule type" value="Genomic_DNA"/>
</dbReference>
<name>A0A1D9GMK9_9GAMM</name>
<evidence type="ECO:0000256" key="2">
    <source>
        <dbReference type="ARBA" id="ARBA00022801"/>
    </source>
</evidence>
<dbReference type="Proteomes" id="UP000177445">
    <property type="component" value="Chromosome"/>
</dbReference>
<evidence type="ECO:0000313" key="7">
    <source>
        <dbReference type="EMBL" id="AOY88640.1"/>
    </source>
</evidence>
<proteinExistence type="inferred from homology"/>
<dbReference type="KEGG" id="msq:BKP64_10920"/>
<dbReference type="GO" id="GO:0003676">
    <property type="term" value="F:nucleic acid binding"/>
    <property type="evidence" value="ECO:0007669"/>
    <property type="project" value="InterPro"/>
</dbReference>
<dbReference type="PANTHER" id="PTHR41286:SF1">
    <property type="entry name" value="HNH NUCLEASE YAJD-RELATED"/>
    <property type="match status" value="1"/>
</dbReference>
<comment type="similarity">
    <text evidence="3">Belongs to the HNH nuclease family.</text>
</comment>
<dbReference type="Pfam" id="PF01844">
    <property type="entry name" value="HNH"/>
    <property type="match status" value="1"/>
</dbReference>
<dbReference type="AlphaFoldDB" id="A0A1D9GMK9"/>
<accession>A0A1D9GMK9</accession>
<evidence type="ECO:0000256" key="5">
    <source>
        <dbReference type="SAM" id="MobiDB-lite"/>
    </source>
</evidence>
<dbReference type="Gene3D" id="1.10.30.50">
    <property type="match status" value="1"/>
</dbReference>
<keyword evidence="7" id="KW-0255">Endonuclease</keyword>
<reference evidence="7 8" key="1">
    <citation type="submission" date="2016-10" db="EMBL/GenBank/DDBJ databases">
        <title>Marinobacter salinus sp. nov., a moderately halophilic bacterium isolated from a tidal flat environment.</title>
        <authorList>
            <person name="Park S.-J."/>
        </authorList>
    </citation>
    <scope>NUCLEOTIDE SEQUENCE [LARGE SCALE GENOMIC DNA]</scope>
    <source>
        <strain evidence="7 8">Hb8</strain>
    </source>
</reference>